<comment type="caution">
    <text evidence="3">The sequence shown here is derived from an EMBL/GenBank/DDBJ whole genome shotgun (WGS) entry which is preliminary data.</text>
</comment>
<dbReference type="Proteomes" id="UP000568106">
    <property type="component" value="Unassembled WGS sequence"/>
</dbReference>
<evidence type="ECO:0000256" key="1">
    <source>
        <dbReference type="SAM" id="MobiDB-lite"/>
    </source>
</evidence>
<accession>A0A7W8IKN3</accession>
<feature type="domain" description="Glycoamylase-like" evidence="2">
    <location>
        <begin position="224"/>
        <end position="429"/>
    </location>
</feature>
<sequence>MSFSTSTPPKITRRSATKLLGGAILSGFASAPLEAQQAAPATPAYTRLLTDEDIAFLEEMERAGCLYFTEQADPVTGQVLDRATNKTATGEFDQHFAASIAATGFGLTALCISDKRGYQDTARIKKQVITTLDFHLNKMPHEHGFFYHFSDVKTGRPLINVEVSSIDSAIFLCGVLTARAYFNDPEITALATQLYNRVDWPWMLNGGKTFSMGWLPETGFISTRWDHYSELMMLYLLAIGSPTHPISADSWSAFTRPPMTFGPYSYISGRDPLFIHQFSHAWFDFAGKRDAFANYFSNSITATRAHKAFCLGLKRGYTDDYWGVSASDWEHGYAAWGGPPLMGPVDGSVVPCAAAGSLPFLPHDCVRVLRALRDNFGKDAWGRYGFCDAFHPDLHWYDPDVLGIDLGIGVLMAENLRSAFVWDTFMQNPEPVAAMKACGFHSARQTTNPSEPKPTAIPSSDQPVAPSTNRPPHIVSPKLVDQP</sequence>
<feature type="region of interest" description="Disordered" evidence="1">
    <location>
        <begin position="443"/>
        <end position="483"/>
    </location>
</feature>
<reference evidence="3" key="1">
    <citation type="submission" date="2020-08" db="EMBL/GenBank/DDBJ databases">
        <title>Genomic Encyclopedia of Type Strains, Phase IV (KMG-V): Genome sequencing to study the core and pangenomes of soil and plant-associated prokaryotes.</title>
        <authorList>
            <person name="Whitman W."/>
        </authorList>
    </citation>
    <scope>NUCLEOTIDE SEQUENCE [LARGE SCALE GENOMIC DNA]</scope>
    <source>
        <strain evidence="3">M8UP27</strain>
    </source>
</reference>
<evidence type="ECO:0000313" key="3">
    <source>
        <dbReference type="EMBL" id="MBB5318829.1"/>
    </source>
</evidence>
<keyword evidence="4" id="KW-1185">Reference proteome</keyword>
<organism evidence="3 4">
    <name type="scientific">Tunturiibacter empetritectus</name>
    <dbReference type="NCBI Taxonomy" id="3069691"/>
    <lineage>
        <taxon>Bacteria</taxon>
        <taxon>Pseudomonadati</taxon>
        <taxon>Acidobacteriota</taxon>
        <taxon>Terriglobia</taxon>
        <taxon>Terriglobales</taxon>
        <taxon>Acidobacteriaceae</taxon>
        <taxon>Tunturiibacter</taxon>
    </lineage>
</organism>
<feature type="compositionally biased region" description="Polar residues" evidence="1">
    <location>
        <begin position="457"/>
        <end position="470"/>
    </location>
</feature>
<gene>
    <name evidence="3" type="ORF">HDF09_003528</name>
</gene>
<evidence type="ECO:0000259" key="2">
    <source>
        <dbReference type="Pfam" id="PF10091"/>
    </source>
</evidence>
<dbReference type="EMBL" id="JACHDY010000005">
    <property type="protein sequence ID" value="MBB5318829.1"/>
    <property type="molecule type" value="Genomic_DNA"/>
</dbReference>
<dbReference type="InterPro" id="IPR019282">
    <property type="entry name" value="Glycoamylase-like_cons_dom"/>
</dbReference>
<proteinExistence type="predicted"/>
<evidence type="ECO:0000313" key="4">
    <source>
        <dbReference type="Proteomes" id="UP000568106"/>
    </source>
</evidence>
<name>A0A7W8IKN3_9BACT</name>
<dbReference type="Gene3D" id="1.50.10.140">
    <property type="match status" value="1"/>
</dbReference>
<dbReference type="AlphaFoldDB" id="A0A7W8IKN3"/>
<dbReference type="Pfam" id="PF10091">
    <property type="entry name" value="Glycoamylase"/>
    <property type="match status" value="1"/>
</dbReference>
<protein>
    <recommendedName>
        <fullName evidence="2">Glycoamylase-like domain-containing protein</fullName>
    </recommendedName>
</protein>